<gene>
    <name evidence="2" type="ordered locus">Niako_1952</name>
</gene>
<dbReference type="HOGENOM" id="CLU_3293082_0_0_10"/>
<dbReference type="KEGG" id="nko:Niako_1952"/>
<dbReference type="Proteomes" id="UP000005438">
    <property type="component" value="Chromosome"/>
</dbReference>
<organism evidence="2 3">
    <name type="scientific">Niastella koreensis (strain DSM 17620 / KACC 11465 / NBRC 106392 / GR20-10)</name>
    <dbReference type="NCBI Taxonomy" id="700598"/>
    <lineage>
        <taxon>Bacteria</taxon>
        <taxon>Pseudomonadati</taxon>
        <taxon>Bacteroidota</taxon>
        <taxon>Chitinophagia</taxon>
        <taxon>Chitinophagales</taxon>
        <taxon>Chitinophagaceae</taxon>
        <taxon>Niastella</taxon>
    </lineage>
</organism>
<proteinExistence type="predicted"/>
<sequence>MPVYKPLKGCSLYIRLTAEVFVFVTGVAAFEAVRAKKIPR</sequence>
<accession>G8TD76</accession>
<reference evidence="2 3" key="1">
    <citation type="submission" date="2011-12" db="EMBL/GenBank/DDBJ databases">
        <title>The complete genome of Niastella koreensis GR20-10.</title>
        <authorList>
            <consortium name="US DOE Joint Genome Institute (JGI-PGF)"/>
            <person name="Lucas S."/>
            <person name="Han J."/>
            <person name="Lapidus A."/>
            <person name="Bruce D."/>
            <person name="Goodwin L."/>
            <person name="Pitluck S."/>
            <person name="Peters L."/>
            <person name="Kyrpides N."/>
            <person name="Mavromatis K."/>
            <person name="Ivanova N."/>
            <person name="Mikhailova N."/>
            <person name="Davenport K."/>
            <person name="Saunders E."/>
            <person name="Detter J.C."/>
            <person name="Tapia R."/>
            <person name="Han C."/>
            <person name="Land M."/>
            <person name="Hauser L."/>
            <person name="Markowitz V."/>
            <person name="Cheng J.-F."/>
            <person name="Hugenholtz P."/>
            <person name="Woyke T."/>
            <person name="Wu D."/>
            <person name="Tindall B."/>
            <person name="Pomrenke H."/>
            <person name="Brambilla E."/>
            <person name="Klenk H.-P."/>
            <person name="Eisen J.A."/>
        </authorList>
    </citation>
    <scope>NUCLEOTIDE SEQUENCE [LARGE SCALE GENOMIC DNA]</scope>
    <source>
        <strain evidence="3">DSM 17620 / KACC 11465 / NBRC 106392 / GR20-10</strain>
    </source>
</reference>
<keyword evidence="1" id="KW-0472">Membrane</keyword>
<feature type="transmembrane region" description="Helical" evidence="1">
    <location>
        <begin position="12"/>
        <end position="33"/>
    </location>
</feature>
<evidence type="ECO:0000256" key="1">
    <source>
        <dbReference type="SAM" id="Phobius"/>
    </source>
</evidence>
<dbReference type="EMBL" id="CP003178">
    <property type="protein sequence ID" value="AEV98308.1"/>
    <property type="molecule type" value="Genomic_DNA"/>
</dbReference>
<protein>
    <submittedName>
        <fullName evidence="2">Uncharacterized protein</fullName>
    </submittedName>
</protein>
<keyword evidence="1" id="KW-0812">Transmembrane</keyword>
<dbReference type="AlphaFoldDB" id="G8TD76"/>
<dbReference type="STRING" id="700598.Niako_1952"/>
<evidence type="ECO:0000313" key="3">
    <source>
        <dbReference type="Proteomes" id="UP000005438"/>
    </source>
</evidence>
<name>G8TD76_NIAKG</name>
<evidence type="ECO:0000313" key="2">
    <source>
        <dbReference type="EMBL" id="AEV98308.1"/>
    </source>
</evidence>
<keyword evidence="1" id="KW-1133">Transmembrane helix</keyword>